<dbReference type="PROSITE" id="PS50885">
    <property type="entry name" value="HAMP"/>
    <property type="match status" value="1"/>
</dbReference>
<dbReference type="InterPro" id="IPR003594">
    <property type="entry name" value="HATPase_dom"/>
</dbReference>
<evidence type="ECO:0000313" key="14">
    <source>
        <dbReference type="EMBL" id="GBC60262.1"/>
    </source>
</evidence>
<dbReference type="InterPro" id="IPR003660">
    <property type="entry name" value="HAMP_dom"/>
</dbReference>
<dbReference type="Pfam" id="PF00512">
    <property type="entry name" value="HisKA"/>
    <property type="match status" value="1"/>
</dbReference>
<keyword evidence="8 11" id="KW-1133">Transmembrane helix</keyword>
<evidence type="ECO:0000256" key="10">
    <source>
        <dbReference type="ARBA" id="ARBA00023136"/>
    </source>
</evidence>
<dbReference type="SUPFAM" id="SSF55874">
    <property type="entry name" value="ATPase domain of HSP90 chaperone/DNA topoisomerase II/histidine kinase"/>
    <property type="match status" value="1"/>
</dbReference>
<evidence type="ECO:0000259" key="12">
    <source>
        <dbReference type="PROSITE" id="PS50109"/>
    </source>
</evidence>
<evidence type="ECO:0000256" key="9">
    <source>
        <dbReference type="ARBA" id="ARBA00023012"/>
    </source>
</evidence>
<keyword evidence="10 11" id="KW-0472">Membrane</keyword>
<keyword evidence="5" id="KW-0808">Transferase</keyword>
<dbReference type="Gene3D" id="3.30.565.10">
    <property type="entry name" value="Histidine kinase-like ATPase, C-terminal domain"/>
    <property type="match status" value="1"/>
</dbReference>
<dbReference type="AlphaFoldDB" id="A0A401FTG3"/>
<gene>
    <name evidence="14" type="ORF">DENIS_1213</name>
</gene>
<protein>
    <recommendedName>
        <fullName evidence="3">histidine kinase</fullName>
        <ecNumber evidence="3">2.7.13.3</ecNumber>
    </recommendedName>
</protein>
<dbReference type="Pfam" id="PF02518">
    <property type="entry name" value="HATPase_c"/>
    <property type="match status" value="1"/>
</dbReference>
<evidence type="ECO:0000256" key="6">
    <source>
        <dbReference type="ARBA" id="ARBA00022692"/>
    </source>
</evidence>
<evidence type="ECO:0000259" key="13">
    <source>
        <dbReference type="PROSITE" id="PS50885"/>
    </source>
</evidence>
<sequence>MSLKKRIRLPRTLSFRLTLWYGGIFTLSAATAFFLLYLLIASVLRDNTDRELLNQMSTFSSILRARGMNAVRRVMILEAQAAGERKIFFRLLYLNGLAFSSSNMSYWQNITITPEAVRQILEGQPHIFETVSLKDRKHHIRVLYGLIGPGVILQLGQPMEHTTRFIEAFQKIVAGTMCVLAISAALIGWFMARKALSGLAEVTRTAMSISGKDLHRRVPVTHKGDEIDRLATTFNQMLDRIESLITGVREMSDNIAHDLKSPVTRIRGLAEITLTSAESLEEYEQMAASTVEECDRLLGMITTMLMISKTETGTETIQSRQTDLAGLVRDACALFEPMAEDNSLSLICHTPARCGFTGDVRLIQRMIANLLDNAIRYTPGGWVHVAVESLDGKTIEIIAEDTGIGIAAADLPHVFERFYRCDPSRSRAGTGLGLSLARAIATAHGGTIRVTSTPGRGSVFTVALPRS</sequence>
<dbReference type="PANTHER" id="PTHR45436:SF8">
    <property type="entry name" value="HISTIDINE KINASE"/>
    <property type="match status" value="1"/>
</dbReference>
<dbReference type="InterPro" id="IPR036097">
    <property type="entry name" value="HisK_dim/P_sf"/>
</dbReference>
<organism evidence="14 15">
    <name type="scientific">Desulfonema ishimotonii</name>
    <dbReference type="NCBI Taxonomy" id="45657"/>
    <lineage>
        <taxon>Bacteria</taxon>
        <taxon>Pseudomonadati</taxon>
        <taxon>Thermodesulfobacteriota</taxon>
        <taxon>Desulfobacteria</taxon>
        <taxon>Desulfobacterales</taxon>
        <taxon>Desulfococcaceae</taxon>
        <taxon>Desulfonema</taxon>
    </lineage>
</organism>
<dbReference type="PRINTS" id="PR00344">
    <property type="entry name" value="BCTRLSENSOR"/>
</dbReference>
<dbReference type="PANTHER" id="PTHR45436">
    <property type="entry name" value="SENSOR HISTIDINE KINASE YKOH"/>
    <property type="match status" value="1"/>
</dbReference>
<dbReference type="EC" id="2.7.13.3" evidence="3"/>
<feature type="transmembrane region" description="Helical" evidence="11">
    <location>
        <begin position="20"/>
        <end position="40"/>
    </location>
</feature>
<keyword evidence="7 14" id="KW-0418">Kinase</keyword>
<dbReference type="Gene3D" id="1.10.287.130">
    <property type="match status" value="1"/>
</dbReference>
<evidence type="ECO:0000256" key="4">
    <source>
        <dbReference type="ARBA" id="ARBA00022553"/>
    </source>
</evidence>
<dbReference type="InterPro" id="IPR005467">
    <property type="entry name" value="His_kinase_dom"/>
</dbReference>
<dbReference type="SUPFAM" id="SSF158472">
    <property type="entry name" value="HAMP domain-like"/>
    <property type="match status" value="1"/>
</dbReference>
<dbReference type="SUPFAM" id="SSF47384">
    <property type="entry name" value="Homodimeric domain of signal transducing histidine kinase"/>
    <property type="match status" value="1"/>
</dbReference>
<comment type="subcellular location">
    <subcellularLocation>
        <location evidence="2">Membrane</location>
    </subcellularLocation>
</comment>
<dbReference type="FunFam" id="3.30.565.10:FF:000006">
    <property type="entry name" value="Sensor histidine kinase WalK"/>
    <property type="match status" value="1"/>
</dbReference>
<dbReference type="GO" id="GO:0000155">
    <property type="term" value="F:phosphorelay sensor kinase activity"/>
    <property type="evidence" value="ECO:0007669"/>
    <property type="project" value="InterPro"/>
</dbReference>
<dbReference type="SMART" id="SM00388">
    <property type="entry name" value="HisKA"/>
    <property type="match status" value="1"/>
</dbReference>
<evidence type="ECO:0000256" key="7">
    <source>
        <dbReference type="ARBA" id="ARBA00022777"/>
    </source>
</evidence>
<dbReference type="RefSeq" id="WP_124327698.1">
    <property type="nucleotide sequence ID" value="NZ_BEXT01000001.1"/>
</dbReference>
<dbReference type="Gene3D" id="6.10.340.10">
    <property type="match status" value="1"/>
</dbReference>
<proteinExistence type="predicted"/>
<evidence type="ECO:0000256" key="11">
    <source>
        <dbReference type="SAM" id="Phobius"/>
    </source>
</evidence>
<reference evidence="15" key="2">
    <citation type="submission" date="2019-01" db="EMBL/GenBank/DDBJ databases">
        <title>Genome sequence of Desulfonema ishimotonii strain Tokyo 01.</title>
        <authorList>
            <person name="Fukui M."/>
        </authorList>
    </citation>
    <scope>NUCLEOTIDE SEQUENCE [LARGE SCALE GENOMIC DNA]</scope>
    <source>
        <strain evidence="15">Tokyo 01</strain>
    </source>
</reference>
<dbReference type="SMART" id="SM00304">
    <property type="entry name" value="HAMP"/>
    <property type="match status" value="1"/>
</dbReference>
<evidence type="ECO:0000256" key="3">
    <source>
        <dbReference type="ARBA" id="ARBA00012438"/>
    </source>
</evidence>
<evidence type="ECO:0000256" key="8">
    <source>
        <dbReference type="ARBA" id="ARBA00022989"/>
    </source>
</evidence>
<dbReference type="Pfam" id="PF00672">
    <property type="entry name" value="HAMP"/>
    <property type="match status" value="1"/>
</dbReference>
<dbReference type="GO" id="GO:0005886">
    <property type="term" value="C:plasma membrane"/>
    <property type="evidence" value="ECO:0007669"/>
    <property type="project" value="TreeGrafter"/>
</dbReference>
<dbReference type="CDD" id="cd06225">
    <property type="entry name" value="HAMP"/>
    <property type="match status" value="1"/>
</dbReference>
<feature type="transmembrane region" description="Helical" evidence="11">
    <location>
        <begin position="172"/>
        <end position="192"/>
    </location>
</feature>
<feature type="domain" description="HAMP" evidence="13">
    <location>
        <begin position="193"/>
        <end position="246"/>
    </location>
</feature>
<comment type="caution">
    <text evidence="14">The sequence shown here is derived from an EMBL/GenBank/DDBJ whole genome shotgun (WGS) entry which is preliminary data.</text>
</comment>
<dbReference type="InterPro" id="IPR036890">
    <property type="entry name" value="HATPase_C_sf"/>
</dbReference>
<keyword evidence="15" id="KW-1185">Reference proteome</keyword>
<dbReference type="PROSITE" id="PS50109">
    <property type="entry name" value="HIS_KIN"/>
    <property type="match status" value="1"/>
</dbReference>
<name>A0A401FTG3_9BACT</name>
<dbReference type="SMART" id="SM00387">
    <property type="entry name" value="HATPase_c"/>
    <property type="match status" value="1"/>
</dbReference>
<keyword evidence="6 11" id="KW-0812">Transmembrane</keyword>
<dbReference type="InterPro" id="IPR050428">
    <property type="entry name" value="TCS_sensor_his_kinase"/>
</dbReference>
<evidence type="ECO:0000256" key="5">
    <source>
        <dbReference type="ARBA" id="ARBA00022679"/>
    </source>
</evidence>
<accession>A0A401FTG3</accession>
<dbReference type="OrthoDB" id="9815202at2"/>
<evidence type="ECO:0000313" key="15">
    <source>
        <dbReference type="Proteomes" id="UP000288096"/>
    </source>
</evidence>
<dbReference type="CDD" id="cd00082">
    <property type="entry name" value="HisKA"/>
    <property type="match status" value="1"/>
</dbReference>
<keyword evidence="4" id="KW-0597">Phosphoprotein</keyword>
<reference evidence="15" key="1">
    <citation type="submission" date="2017-11" db="EMBL/GenBank/DDBJ databases">
        <authorList>
            <person name="Watanabe M."/>
            <person name="Kojima H."/>
        </authorList>
    </citation>
    <scope>NUCLEOTIDE SEQUENCE [LARGE SCALE GENOMIC DNA]</scope>
    <source>
        <strain evidence="15">Tokyo 01</strain>
    </source>
</reference>
<keyword evidence="9" id="KW-0902">Two-component regulatory system</keyword>
<dbReference type="CDD" id="cd00075">
    <property type="entry name" value="HATPase"/>
    <property type="match status" value="1"/>
</dbReference>
<dbReference type="InterPro" id="IPR004358">
    <property type="entry name" value="Sig_transdc_His_kin-like_C"/>
</dbReference>
<dbReference type="Proteomes" id="UP000288096">
    <property type="component" value="Unassembled WGS sequence"/>
</dbReference>
<evidence type="ECO:0000256" key="2">
    <source>
        <dbReference type="ARBA" id="ARBA00004370"/>
    </source>
</evidence>
<comment type="catalytic activity">
    <reaction evidence="1">
        <text>ATP + protein L-histidine = ADP + protein N-phospho-L-histidine.</text>
        <dbReference type="EC" id="2.7.13.3"/>
    </reaction>
</comment>
<dbReference type="EMBL" id="BEXT01000001">
    <property type="protein sequence ID" value="GBC60262.1"/>
    <property type="molecule type" value="Genomic_DNA"/>
</dbReference>
<evidence type="ECO:0000256" key="1">
    <source>
        <dbReference type="ARBA" id="ARBA00000085"/>
    </source>
</evidence>
<feature type="domain" description="Histidine kinase" evidence="12">
    <location>
        <begin position="254"/>
        <end position="467"/>
    </location>
</feature>
<dbReference type="InterPro" id="IPR003661">
    <property type="entry name" value="HisK_dim/P_dom"/>
</dbReference>